<gene>
    <name evidence="1" type="ORF">LXN57_31940</name>
</gene>
<evidence type="ECO:0000313" key="1">
    <source>
        <dbReference type="EMBL" id="MCM4082187.1"/>
    </source>
</evidence>
<keyword evidence="2" id="KW-1185">Reference proteome</keyword>
<reference evidence="1 2" key="1">
    <citation type="submission" date="2022-06" db="EMBL/GenBank/DDBJ databases">
        <title>Actinoplanes abujensis sp. nov., isolated from Nigerian arid soil.</title>
        <authorList>
            <person name="Ding P."/>
        </authorList>
    </citation>
    <scope>NUCLEOTIDE SEQUENCE [LARGE SCALE GENOMIC DNA]</scope>
    <source>
        <strain evidence="2">TRM88002</strain>
    </source>
</reference>
<protein>
    <recommendedName>
        <fullName evidence="3">HEAT repeat domain-containing protein</fullName>
    </recommendedName>
</protein>
<dbReference type="Proteomes" id="UP001523216">
    <property type="component" value="Unassembled WGS sequence"/>
</dbReference>
<proteinExistence type="predicted"/>
<name>A0ABT0Y9N7_9ACTN</name>
<evidence type="ECO:0008006" key="3">
    <source>
        <dbReference type="Google" id="ProtNLM"/>
    </source>
</evidence>
<dbReference type="RefSeq" id="WP_251801907.1">
    <property type="nucleotide sequence ID" value="NZ_JAMQOL010000047.1"/>
</dbReference>
<sequence>MSDECHHETIFTAFRSRRSARREEAIRDAYIDPHADQLLAQMLDESADFDKVAIAAHLGDLTGAVEDDALRRATRVSGRGSRDLCCASLLALAKRLGTQATPDLLAGLAGPDAAVKDYAVIGLAGAGNNDAWKQVFGYLRSVLRRKRRAHGQSEVAFALAYLAQHLADPSCRSELVAFIRGHWDALDEAGWFAQLWPEASPDGPHLDSVADPDRESIQAWAREPLFRPLGVPKG</sequence>
<organism evidence="1 2">
    <name type="scientific">Paractinoplanes hotanensis</name>
    <dbReference type="NCBI Taxonomy" id="2906497"/>
    <lineage>
        <taxon>Bacteria</taxon>
        <taxon>Bacillati</taxon>
        <taxon>Actinomycetota</taxon>
        <taxon>Actinomycetes</taxon>
        <taxon>Micromonosporales</taxon>
        <taxon>Micromonosporaceae</taxon>
        <taxon>Paractinoplanes</taxon>
    </lineage>
</organism>
<dbReference type="EMBL" id="JAMQOL010000047">
    <property type="protein sequence ID" value="MCM4082187.1"/>
    <property type="molecule type" value="Genomic_DNA"/>
</dbReference>
<accession>A0ABT0Y9N7</accession>
<comment type="caution">
    <text evidence="1">The sequence shown here is derived from an EMBL/GenBank/DDBJ whole genome shotgun (WGS) entry which is preliminary data.</text>
</comment>
<evidence type="ECO:0000313" key="2">
    <source>
        <dbReference type="Proteomes" id="UP001523216"/>
    </source>
</evidence>